<protein>
    <submittedName>
        <fullName evidence="3">Thymidine phosphorylase</fullName>
        <ecNumber evidence="3">2.4.2.4</ecNumber>
    </submittedName>
</protein>
<feature type="coiled-coil region" evidence="1">
    <location>
        <begin position="506"/>
        <end position="554"/>
    </location>
</feature>
<dbReference type="Proteomes" id="UP000023435">
    <property type="component" value="Unassembled WGS sequence"/>
</dbReference>
<dbReference type="AlphaFoldDB" id="A0A120AGF8"/>
<keyword evidence="4" id="KW-1185">Reference proteome</keyword>
<gene>
    <name evidence="3" type="ORF">AZ78_2083</name>
</gene>
<evidence type="ECO:0000313" key="4">
    <source>
        <dbReference type="Proteomes" id="UP000023435"/>
    </source>
</evidence>
<dbReference type="GO" id="GO:0009032">
    <property type="term" value="F:thymidine phosphorylase activity"/>
    <property type="evidence" value="ECO:0007669"/>
    <property type="project" value="UniProtKB-EC"/>
</dbReference>
<dbReference type="InterPro" id="IPR012434">
    <property type="entry name" value="DUF1631"/>
</dbReference>
<keyword evidence="3" id="KW-0328">Glycosyltransferase</keyword>
<dbReference type="EC" id="2.4.2.4" evidence="3"/>
<accession>A0A120AGF8</accession>
<comment type="caution">
    <text evidence="3">The sequence shown here is derived from an EMBL/GenBank/DDBJ whole genome shotgun (WGS) entry which is preliminary data.</text>
</comment>
<evidence type="ECO:0000313" key="3">
    <source>
        <dbReference type="EMBL" id="KWS04533.1"/>
    </source>
</evidence>
<organism evidence="3 4">
    <name type="scientific">Lysobacter capsici AZ78</name>
    <dbReference type="NCBI Taxonomy" id="1444315"/>
    <lineage>
        <taxon>Bacteria</taxon>
        <taxon>Pseudomonadati</taxon>
        <taxon>Pseudomonadota</taxon>
        <taxon>Gammaproteobacteria</taxon>
        <taxon>Lysobacterales</taxon>
        <taxon>Lysobacteraceae</taxon>
        <taxon>Lysobacter</taxon>
    </lineage>
</organism>
<dbReference type="EMBL" id="JAJA02000001">
    <property type="protein sequence ID" value="KWS04533.1"/>
    <property type="molecule type" value="Genomic_DNA"/>
</dbReference>
<reference evidence="3 4" key="1">
    <citation type="journal article" date="2014" name="Genome Announc.">
        <title>Draft Genome Sequence of Lysobacter capsici AZ78, a Bacterium Antagonistic to Plant-Pathogenic Oomycetes.</title>
        <authorList>
            <person name="Puopolo G."/>
            <person name="Sonego P."/>
            <person name="Engelen K."/>
            <person name="Pertot I."/>
        </authorList>
    </citation>
    <scope>NUCLEOTIDE SEQUENCE [LARGE SCALE GENOMIC DNA]</scope>
    <source>
        <strain evidence="3 4">AZ78</strain>
    </source>
</reference>
<name>A0A120AGF8_9GAMM</name>
<dbReference type="Pfam" id="PF07793">
    <property type="entry name" value="DUF1631"/>
    <property type="match status" value="1"/>
</dbReference>
<keyword evidence="3" id="KW-0808">Transferase</keyword>
<keyword evidence="1" id="KW-0175">Coiled coil</keyword>
<feature type="region of interest" description="Disordered" evidence="2">
    <location>
        <begin position="239"/>
        <end position="308"/>
    </location>
</feature>
<evidence type="ECO:0000256" key="2">
    <source>
        <dbReference type="SAM" id="MobiDB-lite"/>
    </source>
</evidence>
<evidence type="ECO:0000256" key="1">
    <source>
        <dbReference type="SAM" id="Coils"/>
    </source>
</evidence>
<proteinExistence type="predicted"/>
<sequence>MATAALPRRVRRLLEQLYALVSDEIAPLLERMLAEYEQQLFRQADQARNPSLQSGYLETLRLVRLRRADLIPRYLLGLETALTRLREGAAVTARPITNSAPHFRELRLVEDSEVDENTVLRAVASRHESRAGLGLLLLGQRFGVLAGAPAFDSERLPVGPQRLIRSFAEACQPLQISLESRLDLYRVFDQQVMLGYAAMVESMNALLARENVLPSLSFVPLRTRPSAQNPAADGLAALATEPVRRASASDPAGERLNDPARAAGTGLNPGPRTGASAGPAQEPVAKPARANDPPRPHTAWPGQPATAASADAVDFATLQQWLGERRELVDKLRPRAQPSAPAAALNTADLLDALNQLKDELPRGPQPLRKVADLRQSLLAAHERNDGNTGTDTERPIALSRDDGDVFDLLDLLYGEIEQRLRGDAMISTLLNRLQAPLLHAALQDRSLLEHSGHPARQLLNTVAEAGARWTPTEEVDPQLHEPLRQAVDHVIEHYKVAPGAFDTANQRLQEHLQSMARKAEVSERRHVEAARGKEKLELAKRRANQAIDASTADQRLPRFVQTLLSQAWADVLTLTLLRHGEDSDAWRRQLAITEQIVAANLTGVGATAPCGLDADIEHALTLVGYHADDAGAISRQLTIGPALTDDAASRTELAVKLRSRVRLGEEGQAPAPRASLSPRDEREQACWEQIRALPFGTWFEFVQNQQGDAVRRRLSWFSPITDNALFVNQRGQRVGEQSLDSLARMLARGQVRIVAEERSRLVDRAWHAALDVLRGFGGGRAPATDGAGA</sequence>